<feature type="chain" id="PRO_5017807741" description="DUF7843 domain-containing protein" evidence="1">
    <location>
        <begin position="21"/>
        <end position="111"/>
    </location>
</feature>
<dbReference type="InterPro" id="IPR057165">
    <property type="entry name" value="DUF7843"/>
</dbReference>
<dbReference type="RefSeq" id="WP_116348552.1">
    <property type="nucleotide sequence ID" value="NZ_NFZW01000040.1"/>
</dbReference>
<evidence type="ECO:0000259" key="2">
    <source>
        <dbReference type="Pfam" id="PF25225"/>
    </source>
</evidence>
<reference evidence="4" key="1">
    <citation type="submission" date="2017-05" db="EMBL/GenBank/DDBJ databases">
        <authorList>
            <person name="Sharma S."/>
            <person name="Sidhu C."/>
            <person name="Pinnaka A.K."/>
        </authorList>
    </citation>
    <scope>NUCLEOTIDE SEQUENCE [LARGE SCALE GENOMIC DNA]</scope>
    <source>
        <strain evidence="4">AK93</strain>
    </source>
</reference>
<feature type="domain" description="DUF7843" evidence="2">
    <location>
        <begin position="36"/>
        <end position="93"/>
    </location>
</feature>
<comment type="caution">
    <text evidence="3">The sequence shown here is derived from an EMBL/GenBank/DDBJ whole genome shotgun (WGS) entry which is preliminary data.</text>
</comment>
<proteinExistence type="predicted"/>
<evidence type="ECO:0000313" key="3">
    <source>
        <dbReference type="EMBL" id="RFA31802.1"/>
    </source>
</evidence>
<keyword evidence="4" id="KW-1185">Reference proteome</keyword>
<gene>
    <name evidence="3" type="ORF">CAL65_21440</name>
</gene>
<protein>
    <recommendedName>
        <fullName evidence="2">DUF7843 domain-containing protein</fullName>
    </recommendedName>
</protein>
<name>A0A3E0WFT0_9GAMM</name>
<dbReference type="Proteomes" id="UP000256763">
    <property type="component" value="Unassembled WGS sequence"/>
</dbReference>
<dbReference type="EMBL" id="NFZW01000040">
    <property type="protein sequence ID" value="RFA31802.1"/>
    <property type="molecule type" value="Genomic_DNA"/>
</dbReference>
<evidence type="ECO:0000256" key="1">
    <source>
        <dbReference type="SAM" id="SignalP"/>
    </source>
</evidence>
<sequence>MARRFILALLLLTLSPTSQSHVSEYLLELQAKAQHKQLAHQREWLDLLHYRDRKFLPGQRSDAASQFFFNAADGADNPESELFATLEAFSIRMPNATDSTRSALLLLAFIG</sequence>
<organism evidence="3 4">
    <name type="scientific">Alkalilimnicola ehrlichii</name>
    <dbReference type="NCBI Taxonomy" id="351052"/>
    <lineage>
        <taxon>Bacteria</taxon>
        <taxon>Pseudomonadati</taxon>
        <taxon>Pseudomonadota</taxon>
        <taxon>Gammaproteobacteria</taxon>
        <taxon>Chromatiales</taxon>
        <taxon>Ectothiorhodospiraceae</taxon>
        <taxon>Alkalilimnicola</taxon>
    </lineage>
</organism>
<evidence type="ECO:0000313" key="4">
    <source>
        <dbReference type="Proteomes" id="UP000256763"/>
    </source>
</evidence>
<keyword evidence="1" id="KW-0732">Signal</keyword>
<accession>A0A3E0WFT0</accession>
<feature type="signal peptide" evidence="1">
    <location>
        <begin position="1"/>
        <end position="20"/>
    </location>
</feature>
<dbReference type="Pfam" id="PF25225">
    <property type="entry name" value="DUF7843"/>
    <property type="match status" value="1"/>
</dbReference>
<dbReference type="AlphaFoldDB" id="A0A3E0WFT0"/>